<keyword evidence="2 3" id="KW-0040">ANK repeat</keyword>
<keyword evidence="6" id="KW-1185">Reference proteome</keyword>
<evidence type="ECO:0000313" key="6">
    <source>
        <dbReference type="Proteomes" id="UP000006702"/>
    </source>
</evidence>
<dbReference type="Pfam" id="PF12796">
    <property type="entry name" value="Ank_2"/>
    <property type="match status" value="3"/>
</dbReference>
<feature type="repeat" description="ANK" evidence="3">
    <location>
        <begin position="710"/>
        <end position="739"/>
    </location>
</feature>
<feature type="compositionally biased region" description="Basic and acidic residues" evidence="4">
    <location>
        <begin position="182"/>
        <end position="192"/>
    </location>
</feature>
<feature type="compositionally biased region" description="Polar residues" evidence="4">
    <location>
        <begin position="149"/>
        <end position="158"/>
    </location>
</feature>
<name>A1DK26_NEOFI</name>
<dbReference type="PANTHER" id="PTHR24171">
    <property type="entry name" value="ANKYRIN REPEAT DOMAIN-CONTAINING PROTEIN 39-RELATED"/>
    <property type="match status" value="1"/>
</dbReference>
<dbReference type="GeneID" id="4585385"/>
<reference evidence="6" key="1">
    <citation type="journal article" date="2008" name="PLoS Genet.">
        <title>Genomic islands in the pathogenic filamentous fungus Aspergillus fumigatus.</title>
        <authorList>
            <person name="Fedorova N.D."/>
            <person name="Khaldi N."/>
            <person name="Joardar V.S."/>
            <person name="Maiti R."/>
            <person name="Amedeo P."/>
            <person name="Anderson M.J."/>
            <person name="Crabtree J."/>
            <person name="Silva J.C."/>
            <person name="Badger J.H."/>
            <person name="Albarraq A."/>
            <person name="Angiuoli S."/>
            <person name="Bussey H."/>
            <person name="Bowyer P."/>
            <person name="Cotty P.J."/>
            <person name="Dyer P.S."/>
            <person name="Egan A."/>
            <person name="Galens K."/>
            <person name="Fraser-Liggett C.M."/>
            <person name="Haas B.J."/>
            <person name="Inman J.M."/>
            <person name="Kent R."/>
            <person name="Lemieux S."/>
            <person name="Malavazi I."/>
            <person name="Orvis J."/>
            <person name="Roemer T."/>
            <person name="Ronning C.M."/>
            <person name="Sundaram J.P."/>
            <person name="Sutton G."/>
            <person name="Turner G."/>
            <person name="Venter J.C."/>
            <person name="White O.R."/>
            <person name="Whitty B.R."/>
            <person name="Youngman P."/>
            <person name="Wolfe K.H."/>
            <person name="Goldman G.H."/>
            <person name="Wortman J.R."/>
            <person name="Jiang B."/>
            <person name="Denning D.W."/>
            <person name="Nierman W.C."/>
        </authorList>
    </citation>
    <scope>NUCLEOTIDE SEQUENCE [LARGE SCALE GENOMIC DNA]</scope>
    <source>
        <strain evidence="6">ATCC 1020 / DSM 3700 / CBS 544.65 / FGSC A1164 / JCM 1740 / NRRL 181 / WB 181</strain>
    </source>
</reference>
<feature type="repeat" description="ANK" evidence="3">
    <location>
        <begin position="521"/>
        <end position="553"/>
    </location>
</feature>
<dbReference type="AlphaFoldDB" id="A1DK26"/>
<dbReference type="OrthoDB" id="4772757at2759"/>
<dbReference type="VEuPathDB" id="FungiDB:NFIA_004210"/>
<feature type="compositionally biased region" description="Low complexity" evidence="4">
    <location>
        <begin position="280"/>
        <end position="294"/>
    </location>
</feature>
<feature type="repeat" description="ANK" evidence="3">
    <location>
        <begin position="740"/>
        <end position="772"/>
    </location>
</feature>
<feature type="repeat" description="ANK" evidence="3">
    <location>
        <begin position="773"/>
        <end position="798"/>
    </location>
</feature>
<dbReference type="PROSITE" id="PS50297">
    <property type="entry name" value="ANK_REP_REGION"/>
    <property type="match status" value="7"/>
</dbReference>
<feature type="repeat" description="ANK" evidence="3">
    <location>
        <begin position="554"/>
        <end position="586"/>
    </location>
</feature>
<feature type="compositionally biased region" description="Pro residues" evidence="4">
    <location>
        <begin position="311"/>
        <end position="322"/>
    </location>
</feature>
<dbReference type="RefSeq" id="XP_001258962.1">
    <property type="nucleotide sequence ID" value="XM_001258961.1"/>
</dbReference>
<evidence type="ECO:0000256" key="1">
    <source>
        <dbReference type="ARBA" id="ARBA00022737"/>
    </source>
</evidence>
<dbReference type="PROSITE" id="PS50088">
    <property type="entry name" value="ANK_REPEAT"/>
    <property type="match status" value="8"/>
</dbReference>
<evidence type="ECO:0000313" key="5">
    <source>
        <dbReference type="EMBL" id="EAW17065.1"/>
    </source>
</evidence>
<dbReference type="HOGENOM" id="CLU_332355_0_0_1"/>
<sequence>MSLNGLDNPAVIEAYQTTLAEAGGWFLLKYVSRDEIALLGRGTGGVPEVVLRYMPEGLSRLIQARTTVQFQSILDKFSPHDTVFSLAQPSDLTESALSSACLLHAASGSITSSSSSLRRRRLMEITEDAEENATAKDEAPPQSPESGIRQRSFSQLSEATVVPSRSAESSPNIDGTPPALKEAIEPPADDRLPSTPEHAPELSSPRKNLLEELSQHSYEPRKSSQSARPSRRDLEQVAGYSPKVKRGPRPSLDTNGRPRTAGNLSRSQDQRPVASLPAGVRSSSRKSVSEPSRPQSQRSAEGFMTGNGSPLVPPLLVPPPSIPISRPQLSPGAKSMSALSSSGMTPEKERLMKALQQRKKQMEKRAEQARRKQTAAEEQLFLERSLVSLTTREDGDNREEAVIQLQLAHFSVKEYLTSGRVEKVFQASMTEISARACITRVCLTYMFYFGGKCPAEEIRGRFPLAQYSARYWIDHARHAESRKDVQESILQFLLNESEAYAAWGYLFDPDKPQAQDAPRSHMASPLYYASSGGLTYIVRLLLERGADVNAQDGHYGNALQAASLKGHETIVQMLLEKGADVNAQGGRHGNALQAASYRRHEKIVQMLLEKGANANAQGGEHGNALQAASFQGHEKIVQMLLEKGANVNAQGGHYGGAVPWFIEHGWDDRGQPRHYGNSLQAASFQGHEETVQLLLEKGANINAQGGYFGNALQAASFKGREQIVQMLLEKGADVNAQGGRDGNALHAASYRGDERIVQLLLEKGANPDSKDDDGRTPLMLSAANGHEGIMKLLLSNNVVDPDSKDRFGWSPLLAAATAGHVALVRLLVATISMDPGSKDMFGRTALTEVRRRGHSEITRLL</sequence>
<dbReference type="Pfam" id="PF13637">
    <property type="entry name" value="Ank_4"/>
    <property type="match status" value="1"/>
</dbReference>
<protein>
    <submittedName>
        <fullName evidence="5">Ankyrin repeat protein</fullName>
    </submittedName>
</protein>
<dbReference type="SUPFAM" id="SSF48403">
    <property type="entry name" value="Ankyrin repeat"/>
    <property type="match status" value="1"/>
</dbReference>
<dbReference type="Gene3D" id="1.25.40.20">
    <property type="entry name" value="Ankyrin repeat-containing domain"/>
    <property type="match status" value="3"/>
</dbReference>
<dbReference type="EMBL" id="DS027697">
    <property type="protein sequence ID" value="EAW17065.1"/>
    <property type="molecule type" value="Genomic_DNA"/>
</dbReference>
<gene>
    <name evidence="5" type="ORF">NFIA_004210</name>
</gene>
<proteinExistence type="predicted"/>
<keyword evidence="1" id="KW-0677">Repeat</keyword>
<dbReference type="KEGG" id="nfi:NFIA_004210"/>
<dbReference type="PANTHER" id="PTHR24171:SF9">
    <property type="entry name" value="ANKYRIN REPEAT DOMAIN-CONTAINING PROTEIN 39"/>
    <property type="match status" value="1"/>
</dbReference>
<evidence type="ECO:0000256" key="2">
    <source>
        <dbReference type="ARBA" id="ARBA00023043"/>
    </source>
</evidence>
<feature type="repeat" description="ANK" evidence="3">
    <location>
        <begin position="620"/>
        <end position="652"/>
    </location>
</feature>
<feature type="region of interest" description="Disordered" evidence="4">
    <location>
        <begin position="128"/>
        <end position="346"/>
    </location>
</feature>
<dbReference type="InterPro" id="IPR036770">
    <property type="entry name" value="Ankyrin_rpt-contain_sf"/>
</dbReference>
<feature type="repeat" description="ANK" evidence="3">
    <location>
        <begin position="674"/>
        <end position="706"/>
    </location>
</feature>
<dbReference type="SMART" id="SM00248">
    <property type="entry name" value="ANK"/>
    <property type="match status" value="9"/>
</dbReference>
<organism evidence="5 6">
    <name type="scientific">Neosartorya fischeri (strain ATCC 1020 / DSM 3700 / CBS 544.65 / FGSC A1164 / JCM 1740 / NRRL 181 / WB 181)</name>
    <name type="common">Aspergillus fischerianus</name>
    <dbReference type="NCBI Taxonomy" id="331117"/>
    <lineage>
        <taxon>Eukaryota</taxon>
        <taxon>Fungi</taxon>
        <taxon>Dikarya</taxon>
        <taxon>Ascomycota</taxon>
        <taxon>Pezizomycotina</taxon>
        <taxon>Eurotiomycetes</taxon>
        <taxon>Eurotiomycetidae</taxon>
        <taxon>Eurotiales</taxon>
        <taxon>Aspergillaceae</taxon>
        <taxon>Aspergillus</taxon>
        <taxon>Aspergillus subgen. Fumigati</taxon>
    </lineage>
</organism>
<dbReference type="Proteomes" id="UP000006702">
    <property type="component" value="Unassembled WGS sequence"/>
</dbReference>
<feature type="repeat" description="ANK" evidence="3">
    <location>
        <begin position="587"/>
        <end position="619"/>
    </location>
</feature>
<evidence type="ECO:0000256" key="3">
    <source>
        <dbReference type="PROSITE-ProRule" id="PRU00023"/>
    </source>
</evidence>
<evidence type="ECO:0000256" key="4">
    <source>
        <dbReference type="SAM" id="MobiDB-lite"/>
    </source>
</evidence>
<dbReference type="eggNOG" id="KOG0504">
    <property type="taxonomic scope" value="Eukaryota"/>
</dbReference>
<feature type="compositionally biased region" description="Basic and acidic residues" evidence="4">
    <location>
        <begin position="208"/>
        <end position="222"/>
    </location>
</feature>
<accession>A1DK26</accession>
<dbReference type="InterPro" id="IPR002110">
    <property type="entry name" value="Ankyrin_rpt"/>
</dbReference>